<dbReference type="Proteomes" id="UP000245119">
    <property type="component" value="Linkage Group LG8"/>
</dbReference>
<proteinExistence type="inferred from homology"/>
<dbReference type="Gene3D" id="1.10.12.10">
    <property type="entry name" value="Lyase 2-enoyl-coa Hydratase, Chain A, domain 2"/>
    <property type="match status" value="1"/>
</dbReference>
<dbReference type="OrthoDB" id="14970at2759"/>
<dbReference type="SUPFAM" id="SSF52096">
    <property type="entry name" value="ClpP/crotonase"/>
    <property type="match status" value="1"/>
</dbReference>
<evidence type="ECO:0000256" key="2">
    <source>
        <dbReference type="ARBA" id="ARBA00005005"/>
    </source>
</evidence>
<evidence type="ECO:0000313" key="14">
    <source>
        <dbReference type="Proteomes" id="UP000245119"/>
    </source>
</evidence>
<dbReference type="InterPro" id="IPR014748">
    <property type="entry name" value="Enoyl-CoA_hydra_C"/>
</dbReference>
<dbReference type="FunFam" id="3.90.226.10:FF:000024">
    <property type="entry name" value="Delta3,5-delta2,4-dienoyl-CoA isomerase"/>
    <property type="match status" value="1"/>
</dbReference>
<evidence type="ECO:0000256" key="1">
    <source>
        <dbReference type="ARBA" id="ARBA00004275"/>
    </source>
</evidence>
<gene>
    <name evidence="13" type="ORF">C0Q70_13202</name>
</gene>
<keyword evidence="7" id="KW-0576">Peroxisome</keyword>
<comment type="pathway">
    <text evidence="2">Lipid metabolism; fatty acid beta-oxidation.</text>
</comment>
<dbReference type="PANTHER" id="PTHR43149">
    <property type="entry name" value="ENOYL-COA HYDRATASE"/>
    <property type="match status" value="1"/>
</dbReference>
<dbReference type="InterPro" id="IPR045002">
    <property type="entry name" value="Ech1-like"/>
</dbReference>
<dbReference type="EMBL" id="PZQS01000008">
    <property type="protein sequence ID" value="PVD25546.1"/>
    <property type="molecule type" value="Genomic_DNA"/>
</dbReference>
<comment type="catalytic activity">
    <reaction evidence="9">
        <text>(3E,5Z)-octadienoyl-CoA = (2E,4E)-octadienoyl-CoA</text>
        <dbReference type="Rhea" id="RHEA:45244"/>
        <dbReference type="ChEBI" id="CHEBI:62243"/>
        <dbReference type="ChEBI" id="CHEBI:85108"/>
    </reaction>
</comment>
<dbReference type="FunFam" id="1.10.12.10:FF:000004">
    <property type="entry name" value="Delta3,5-delta2,4-dienoyl-CoA isomerase"/>
    <property type="match status" value="1"/>
</dbReference>
<accession>A0A2T7NWL4</accession>
<keyword evidence="4" id="KW-0276">Fatty acid metabolism</keyword>
<keyword evidence="8" id="KW-0413">Isomerase</keyword>
<keyword evidence="14" id="KW-1185">Reference proteome</keyword>
<dbReference type="PANTHER" id="PTHR43149:SF1">
    <property type="entry name" value="DELTA(3,5)-DELTA(2,4)-DIENOYL-COA ISOMERASE, MITOCHONDRIAL"/>
    <property type="match status" value="1"/>
</dbReference>
<protein>
    <recommendedName>
        <fullName evidence="12">Delta(3,5)-Delta(2,4)-dienoyl-CoA isomerase, mitochondrial</fullName>
    </recommendedName>
</protein>
<dbReference type="GO" id="GO:0006635">
    <property type="term" value="P:fatty acid beta-oxidation"/>
    <property type="evidence" value="ECO:0007669"/>
    <property type="project" value="UniProtKB-UniPathway"/>
</dbReference>
<dbReference type="InterPro" id="IPR029045">
    <property type="entry name" value="ClpP/crotonase-like_dom_sf"/>
</dbReference>
<dbReference type="InterPro" id="IPR001753">
    <property type="entry name" value="Enoyl-CoA_hydra/iso"/>
</dbReference>
<evidence type="ECO:0000256" key="11">
    <source>
        <dbReference type="ARBA" id="ARBA00055786"/>
    </source>
</evidence>
<evidence type="ECO:0000313" key="13">
    <source>
        <dbReference type="EMBL" id="PVD25546.1"/>
    </source>
</evidence>
<evidence type="ECO:0000256" key="4">
    <source>
        <dbReference type="ARBA" id="ARBA00022832"/>
    </source>
</evidence>
<dbReference type="GO" id="GO:0005777">
    <property type="term" value="C:peroxisome"/>
    <property type="evidence" value="ECO:0007669"/>
    <property type="project" value="UniProtKB-SubCell"/>
</dbReference>
<evidence type="ECO:0000256" key="12">
    <source>
        <dbReference type="ARBA" id="ARBA00071021"/>
    </source>
</evidence>
<dbReference type="Gene3D" id="3.90.226.10">
    <property type="entry name" value="2-enoyl-CoA Hydratase, Chain A, domain 1"/>
    <property type="match status" value="1"/>
</dbReference>
<dbReference type="GO" id="GO:0005739">
    <property type="term" value="C:mitochondrion"/>
    <property type="evidence" value="ECO:0007669"/>
    <property type="project" value="TreeGrafter"/>
</dbReference>
<dbReference type="GO" id="GO:0051750">
    <property type="term" value="F:delta(3,5)-delta(2,4)-dienoyl-CoA isomerase activity"/>
    <property type="evidence" value="ECO:0007669"/>
    <property type="project" value="TreeGrafter"/>
</dbReference>
<name>A0A2T7NWL4_POMCA</name>
<reference evidence="13 14" key="1">
    <citation type="submission" date="2018-04" db="EMBL/GenBank/DDBJ databases">
        <title>The genome of golden apple snail Pomacea canaliculata provides insight into stress tolerance and invasive adaptation.</title>
        <authorList>
            <person name="Liu C."/>
            <person name="Liu B."/>
            <person name="Ren Y."/>
            <person name="Zhang Y."/>
            <person name="Wang H."/>
            <person name="Li S."/>
            <person name="Jiang F."/>
            <person name="Yin L."/>
            <person name="Zhang G."/>
            <person name="Qian W."/>
            <person name="Fan W."/>
        </authorList>
    </citation>
    <scope>NUCLEOTIDE SEQUENCE [LARGE SCALE GENOMIC DNA]</scope>
    <source>
        <strain evidence="13">SZHN2017</strain>
        <tissue evidence="13">Muscle</tissue>
    </source>
</reference>
<evidence type="ECO:0000256" key="9">
    <source>
        <dbReference type="ARBA" id="ARBA00051408"/>
    </source>
</evidence>
<dbReference type="Pfam" id="PF00378">
    <property type="entry name" value="ECH_1"/>
    <property type="match status" value="1"/>
</dbReference>
<comment type="catalytic activity">
    <reaction evidence="10">
        <text>(3E,5Z,8Z,11Z,14Z)-eicosapentaenoyl-CoA = (2E,4E,8Z,11Z,14Z)-eicosapentaenoyl-CoA</text>
        <dbReference type="Rhea" id="RHEA:45224"/>
        <dbReference type="ChEBI" id="CHEBI:85090"/>
        <dbReference type="ChEBI" id="CHEBI:85091"/>
    </reaction>
</comment>
<evidence type="ECO:0000256" key="5">
    <source>
        <dbReference type="ARBA" id="ARBA00022990"/>
    </source>
</evidence>
<dbReference type="STRING" id="400727.A0A2T7NWL4"/>
<dbReference type="AlphaFoldDB" id="A0A2T7NWL4"/>
<evidence type="ECO:0000256" key="7">
    <source>
        <dbReference type="ARBA" id="ARBA00023140"/>
    </source>
</evidence>
<evidence type="ECO:0000256" key="10">
    <source>
        <dbReference type="ARBA" id="ARBA00052809"/>
    </source>
</evidence>
<dbReference type="NCBIfam" id="NF004794">
    <property type="entry name" value="PRK06142.1"/>
    <property type="match status" value="1"/>
</dbReference>
<comment type="caution">
    <text evidence="13">The sequence shown here is derived from an EMBL/GenBank/DDBJ whole genome shotgun (WGS) entry which is preliminary data.</text>
</comment>
<evidence type="ECO:0000256" key="8">
    <source>
        <dbReference type="ARBA" id="ARBA00023235"/>
    </source>
</evidence>
<evidence type="ECO:0000256" key="3">
    <source>
        <dbReference type="ARBA" id="ARBA00005254"/>
    </source>
</evidence>
<keyword evidence="6" id="KW-0443">Lipid metabolism</keyword>
<evidence type="ECO:0000256" key="6">
    <source>
        <dbReference type="ARBA" id="ARBA00023098"/>
    </source>
</evidence>
<comment type="subcellular location">
    <subcellularLocation>
        <location evidence="1">Peroxisome</location>
    </subcellularLocation>
</comment>
<sequence>MKRNSSSETWDFKTLKVTRPREYVVNVELNRPEKRNAMNSDLWSEIRACFLQLATDADCRAVVLSGAGKMFTAGLDLTDAILQETTMSDADVGRKAFSLRRNIALFQESFTVIEKCPKPVIAAVHSACLGAGIDMISACDIRYCSSDAWFTIKEVDLGLAADVGTLQRFPKVIGNDSLARELALTARNFFADEAKEMGFVSRIFPDKEQLIEGALDLASTIASKSPIAVQGTKISMVYARDHSVADSLEHVLTWNQAMLQSEDVKNAIMANMQKQKPVFSKL</sequence>
<comment type="function">
    <text evidence="11">Isomerization of 3-trans,5-cis-dienoyl-CoA to 2-trans,4-trans-dienoyl-CoA.</text>
</comment>
<comment type="similarity">
    <text evidence="3">Belongs to the enoyl-CoA hydratase/isomerase family.</text>
</comment>
<dbReference type="CDD" id="cd06558">
    <property type="entry name" value="crotonase-like"/>
    <property type="match status" value="1"/>
</dbReference>
<dbReference type="UniPathway" id="UPA00659"/>
<organism evidence="13 14">
    <name type="scientific">Pomacea canaliculata</name>
    <name type="common">Golden apple snail</name>
    <dbReference type="NCBI Taxonomy" id="400727"/>
    <lineage>
        <taxon>Eukaryota</taxon>
        <taxon>Metazoa</taxon>
        <taxon>Spiralia</taxon>
        <taxon>Lophotrochozoa</taxon>
        <taxon>Mollusca</taxon>
        <taxon>Gastropoda</taxon>
        <taxon>Caenogastropoda</taxon>
        <taxon>Architaenioglossa</taxon>
        <taxon>Ampullarioidea</taxon>
        <taxon>Ampullariidae</taxon>
        <taxon>Pomacea</taxon>
    </lineage>
</organism>
<keyword evidence="5" id="KW-0007">Acetylation</keyword>